<reference evidence="3" key="1">
    <citation type="submission" date="2021-05" db="EMBL/GenBank/DDBJ databases">
        <title>The genome of the haptophyte Pavlova lutheri (Diacronema luteri, Pavlovales) - a model for lipid biosynthesis in eukaryotic algae.</title>
        <authorList>
            <person name="Hulatt C.J."/>
            <person name="Posewitz M.C."/>
        </authorList>
    </citation>
    <scope>NUCLEOTIDE SEQUENCE</scope>
    <source>
        <strain evidence="3">NIVA-4/92</strain>
    </source>
</reference>
<organism evidence="3 4">
    <name type="scientific">Diacronema lutheri</name>
    <name type="common">Unicellular marine alga</name>
    <name type="synonym">Monochrysis lutheri</name>
    <dbReference type="NCBI Taxonomy" id="2081491"/>
    <lineage>
        <taxon>Eukaryota</taxon>
        <taxon>Haptista</taxon>
        <taxon>Haptophyta</taxon>
        <taxon>Pavlovophyceae</taxon>
        <taxon>Pavlovales</taxon>
        <taxon>Pavlovaceae</taxon>
        <taxon>Diacronema</taxon>
    </lineage>
</organism>
<evidence type="ECO:0000313" key="3">
    <source>
        <dbReference type="EMBL" id="KAG8462818.1"/>
    </source>
</evidence>
<comment type="caution">
    <text evidence="3">The sequence shown here is derived from an EMBL/GenBank/DDBJ whole genome shotgun (WGS) entry which is preliminary data.</text>
</comment>
<accession>A0A8J6CCT5</accession>
<evidence type="ECO:0000256" key="1">
    <source>
        <dbReference type="SAM" id="MobiDB-lite"/>
    </source>
</evidence>
<name>A0A8J6CCT5_DIALT</name>
<feature type="transmembrane region" description="Helical" evidence="2">
    <location>
        <begin position="137"/>
        <end position="156"/>
    </location>
</feature>
<sequence length="160" mass="16876">MLPCVCVLVASAGLHVRGPHALGVGMRPARMQRAHVLAAAGDESPADAELSAAEAREKALAEGELPMPTPMARSAFALSDGPLGGPARGGDARTSTPGPTTSRADEVNEQLMTRVSNSLRQMRWSDEPLALTAVKTATWAAIFGAVFFEVYLTLFYQKPS</sequence>
<dbReference type="Proteomes" id="UP000751190">
    <property type="component" value="Unassembled WGS sequence"/>
</dbReference>
<keyword evidence="4" id="KW-1185">Reference proteome</keyword>
<dbReference type="AlphaFoldDB" id="A0A8J6CCT5"/>
<proteinExistence type="predicted"/>
<keyword evidence="2" id="KW-0472">Membrane</keyword>
<keyword evidence="2" id="KW-1133">Transmembrane helix</keyword>
<feature type="region of interest" description="Disordered" evidence="1">
    <location>
        <begin position="72"/>
        <end position="104"/>
    </location>
</feature>
<evidence type="ECO:0000313" key="4">
    <source>
        <dbReference type="Proteomes" id="UP000751190"/>
    </source>
</evidence>
<protein>
    <submittedName>
        <fullName evidence="3">Uncharacterized protein</fullName>
    </submittedName>
</protein>
<gene>
    <name evidence="3" type="ORF">KFE25_001591</name>
</gene>
<feature type="compositionally biased region" description="Polar residues" evidence="1">
    <location>
        <begin position="93"/>
        <end position="102"/>
    </location>
</feature>
<evidence type="ECO:0000256" key="2">
    <source>
        <dbReference type="SAM" id="Phobius"/>
    </source>
</evidence>
<dbReference type="EMBL" id="JAGTXO010000018">
    <property type="protein sequence ID" value="KAG8462818.1"/>
    <property type="molecule type" value="Genomic_DNA"/>
</dbReference>
<keyword evidence="2" id="KW-0812">Transmembrane</keyword>